<evidence type="ECO:0000256" key="5">
    <source>
        <dbReference type="ARBA" id="ARBA00022989"/>
    </source>
</evidence>
<gene>
    <name evidence="11" type="ORF">BCR36DRAFT_583330</name>
</gene>
<feature type="transmembrane region" description="Helical" evidence="9">
    <location>
        <begin position="448"/>
        <end position="467"/>
    </location>
</feature>
<evidence type="ECO:0000256" key="9">
    <source>
        <dbReference type="SAM" id="Phobius"/>
    </source>
</evidence>
<dbReference type="Gene3D" id="1.20.1720.10">
    <property type="entry name" value="Multidrug resistance protein D"/>
    <property type="match status" value="1"/>
</dbReference>
<proteinExistence type="inferred from homology"/>
<feature type="transmembrane region" description="Helical" evidence="9">
    <location>
        <begin position="473"/>
        <end position="494"/>
    </location>
</feature>
<evidence type="ECO:0000256" key="3">
    <source>
        <dbReference type="ARBA" id="ARBA00022448"/>
    </source>
</evidence>
<feature type="transmembrane region" description="Helical" evidence="9">
    <location>
        <begin position="246"/>
        <end position="268"/>
    </location>
</feature>
<dbReference type="InterPro" id="IPR036259">
    <property type="entry name" value="MFS_trans_sf"/>
</dbReference>
<feature type="transmembrane region" description="Helical" evidence="9">
    <location>
        <begin position="188"/>
        <end position="207"/>
    </location>
</feature>
<keyword evidence="4 9" id="KW-0812">Transmembrane</keyword>
<feature type="transmembrane region" description="Helical" evidence="9">
    <location>
        <begin position="120"/>
        <end position="145"/>
    </location>
</feature>
<dbReference type="InterPro" id="IPR011701">
    <property type="entry name" value="MFS"/>
</dbReference>
<dbReference type="GO" id="GO:0022857">
    <property type="term" value="F:transmembrane transporter activity"/>
    <property type="evidence" value="ECO:0007669"/>
    <property type="project" value="InterPro"/>
</dbReference>
<feature type="region of interest" description="Disordered" evidence="8">
    <location>
        <begin position="601"/>
        <end position="628"/>
    </location>
</feature>
<dbReference type="STRING" id="1754191.A0A1Y1VA67"/>
<feature type="region of interest" description="Disordered" evidence="8">
    <location>
        <begin position="34"/>
        <end position="82"/>
    </location>
</feature>
<evidence type="ECO:0000313" key="11">
    <source>
        <dbReference type="EMBL" id="ORX50744.1"/>
    </source>
</evidence>
<dbReference type="PANTHER" id="PTHR23501">
    <property type="entry name" value="MAJOR FACILITATOR SUPERFAMILY"/>
    <property type="match status" value="1"/>
</dbReference>
<feature type="transmembrane region" description="Helical" evidence="9">
    <location>
        <begin position="317"/>
        <end position="338"/>
    </location>
</feature>
<dbReference type="GO" id="GO:0012505">
    <property type="term" value="C:endomembrane system"/>
    <property type="evidence" value="ECO:0007669"/>
    <property type="project" value="UniProtKB-SubCell"/>
</dbReference>
<dbReference type="EMBL" id="MCFH01000020">
    <property type="protein sequence ID" value="ORX50744.1"/>
    <property type="molecule type" value="Genomic_DNA"/>
</dbReference>
<comment type="similarity">
    <text evidence="2">Belongs to the major facilitator superfamily.</text>
</comment>
<feature type="transmembrane region" description="Helical" evidence="9">
    <location>
        <begin position="344"/>
        <end position="362"/>
    </location>
</feature>
<accession>A0A1Y1VA67</accession>
<feature type="transmembrane region" description="Helical" evidence="9">
    <location>
        <begin position="572"/>
        <end position="592"/>
    </location>
</feature>
<dbReference type="OrthoDB" id="2147446at2759"/>
<dbReference type="AlphaFoldDB" id="A0A1Y1VA67"/>
<dbReference type="Proteomes" id="UP000193719">
    <property type="component" value="Unassembled WGS sequence"/>
</dbReference>
<dbReference type="InterPro" id="IPR001958">
    <property type="entry name" value="Tet-R_TetA/multi-R_MdtG-like"/>
</dbReference>
<comment type="subcellular location">
    <subcellularLocation>
        <location evidence="1">Endomembrane system</location>
        <topology evidence="1">Multi-pass membrane protein</topology>
    </subcellularLocation>
</comment>
<evidence type="ECO:0000259" key="10">
    <source>
        <dbReference type="PROSITE" id="PS50850"/>
    </source>
</evidence>
<sequence>MSEITYGQNEVKNIDINENNSIIVDVDNLNKKEKINSNNNEKNVSGEEKTVITPPPQSLIRDAPTSGLKGTPPDIKGMGGPPPGMKGMGGPPPGMKGMGGPPPFIMDPDYVSVKLPKNQFILVLVSLILSLLMASLDITIVSSALPIISKEFKAYNNYTWVIVAYLLAQTVIQPTTGKLSDIFGRRPMMVAMLAIFVIASILCGLSKNFDMLIFSRALQGIGGGSIISMVNIIVADIVSLRERATYMGIVNSVFSFSSVVGPLVGGLFADKLSWRWAFFINIPVCIAATILIAMYVKIPTPPGSFMEKVKKIDFTGSILLVAFSVCLLLALNWGGTNYPWNSKIIIYLFIASAILLVAFIVVECSIAKDPIIPPVIFHQRNVIISALGTFAVGFVFLTFNNTIAMLYQNARGFSATMSGLRLTPSFVTIAVAGIGSGIIISKHGHIKVHIIIGSVLLVGATILISTIGLSTPYYIELLIILLYGLALGITNQNYVVVGQNSSPKPLIATTTSTILFGRTLSGVIGVAIFGAILKNKFLELYSYKQPNFNGKDINNLATLPFYNEPYMNALQFSYRVTIVPAAVVVLLLALFVKNIQFSGPGGPPNGPPGPPGGPKGPKGPQGPKDFQPLMVKKSNDQLTLNDKISYNDQLTLNDNVIDIDVLKENASITYRNDEDNTSTVTDTNERK</sequence>
<dbReference type="PROSITE" id="PS50850">
    <property type="entry name" value="MFS"/>
    <property type="match status" value="1"/>
</dbReference>
<dbReference type="PANTHER" id="PTHR23501:SF191">
    <property type="entry name" value="VACUOLAR BASIC AMINO ACID TRANSPORTER 4"/>
    <property type="match status" value="1"/>
</dbReference>
<feature type="compositionally biased region" description="Pro residues" evidence="8">
    <location>
        <begin position="601"/>
        <end position="614"/>
    </location>
</feature>
<dbReference type="FunFam" id="1.20.1720.10:FF:000013">
    <property type="entry name" value="Related to multidrug resistance proteins"/>
    <property type="match status" value="1"/>
</dbReference>
<keyword evidence="3" id="KW-0813">Transport</keyword>
<dbReference type="SUPFAM" id="SSF103473">
    <property type="entry name" value="MFS general substrate transporter"/>
    <property type="match status" value="1"/>
</dbReference>
<feature type="transmembrane region" description="Helical" evidence="9">
    <location>
        <begin position="213"/>
        <end position="234"/>
    </location>
</feature>
<feature type="domain" description="Major facilitator superfamily (MFS) profile" evidence="10">
    <location>
        <begin position="123"/>
        <end position="596"/>
    </location>
</feature>
<evidence type="ECO:0000313" key="12">
    <source>
        <dbReference type="Proteomes" id="UP000193719"/>
    </source>
</evidence>
<keyword evidence="6 9" id="KW-0472">Membrane</keyword>
<feature type="transmembrane region" description="Helical" evidence="9">
    <location>
        <begin position="274"/>
        <end position="296"/>
    </location>
</feature>
<dbReference type="GO" id="GO:0005886">
    <property type="term" value="C:plasma membrane"/>
    <property type="evidence" value="ECO:0007669"/>
    <property type="project" value="TreeGrafter"/>
</dbReference>
<evidence type="ECO:0000256" key="4">
    <source>
        <dbReference type="ARBA" id="ARBA00022692"/>
    </source>
</evidence>
<dbReference type="Gene3D" id="1.20.1250.20">
    <property type="entry name" value="MFS general substrate transporter like domains"/>
    <property type="match status" value="1"/>
</dbReference>
<organism evidence="11 12">
    <name type="scientific">Piromyces finnis</name>
    <dbReference type="NCBI Taxonomy" id="1754191"/>
    <lineage>
        <taxon>Eukaryota</taxon>
        <taxon>Fungi</taxon>
        <taxon>Fungi incertae sedis</taxon>
        <taxon>Chytridiomycota</taxon>
        <taxon>Chytridiomycota incertae sedis</taxon>
        <taxon>Neocallimastigomycetes</taxon>
        <taxon>Neocallimastigales</taxon>
        <taxon>Neocallimastigaceae</taxon>
        <taxon>Piromyces</taxon>
    </lineage>
</organism>
<dbReference type="InterPro" id="IPR020846">
    <property type="entry name" value="MFS_dom"/>
</dbReference>
<evidence type="ECO:0000256" key="6">
    <source>
        <dbReference type="ARBA" id="ARBA00023136"/>
    </source>
</evidence>
<feature type="transmembrane region" description="Helical" evidence="9">
    <location>
        <begin position="157"/>
        <end position="176"/>
    </location>
</feature>
<dbReference type="PROSITE" id="PS00216">
    <property type="entry name" value="SUGAR_TRANSPORT_1"/>
    <property type="match status" value="1"/>
</dbReference>
<evidence type="ECO:0000256" key="2">
    <source>
        <dbReference type="ARBA" id="ARBA00008335"/>
    </source>
</evidence>
<protein>
    <recommendedName>
        <fullName evidence="7">MFS-type drug efflux transporter P55</fullName>
    </recommendedName>
</protein>
<evidence type="ECO:0000256" key="8">
    <source>
        <dbReference type="SAM" id="MobiDB-lite"/>
    </source>
</evidence>
<evidence type="ECO:0000256" key="1">
    <source>
        <dbReference type="ARBA" id="ARBA00004127"/>
    </source>
</evidence>
<dbReference type="PRINTS" id="PR01035">
    <property type="entry name" value="TCRTETA"/>
</dbReference>
<name>A0A1Y1VA67_9FUNG</name>
<dbReference type="CDD" id="cd17502">
    <property type="entry name" value="MFS_Azr1_MDR_like"/>
    <property type="match status" value="1"/>
</dbReference>
<keyword evidence="5 9" id="KW-1133">Transmembrane helix</keyword>
<reference evidence="11 12" key="1">
    <citation type="submission" date="2016-08" db="EMBL/GenBank/DDBJ databases">
        <title>Genomes of anaerobic fungi encode conserved fungal cellulosomes for biomass hydrolysis.</title>
        <authorList>
            <consortium name="DOE Joint Genome Institute"/>
            <person name="Haitjema C.H."/>
            <person name="Gilmore S.P."/>
            <person name="Henske J.K."/>
            <person name="Solomon K.V."/>
            <person name="De Groot R."/>
            <person name="Kuo A."/>
            <person name="Mondo S.J."/>
            <person name="Salamov A.A."/>
            <person name="Labutti K."/>
            <person name="Zhao Z."/>
            <person name="Chiniquy J."/>
            <person name="Barry K."/>
            <person name="Brewer H.M."/>
            <person name="Purvine S.O."/>
            <person name="Wright A.T."/>
            <person name="Boxma B."/>
            <person name="Van Alen T."/>
            <person name="Hackstein J.H."/>
            <person name="Baker S.E."/>
            <person name="Grigoriev I.V."/>
            <person name="O'Malley M.A."/>
        </authorList>
    </citation>
    <scope>NUCLEOTIDE SEQUENCE [LARGE SCALE GENOMIC DNA]</scope>
    <source>
        <strain evidence="12">finn</strain>
    </source>
</reference>
<feature type="transmembrane region" description="Helical" evidence="9">
    <location>
        <begin position="419"/>
        <end position="441"/>
    </location>
</feature>
<comment type="caution">
    <text evidence="11">The sequence shown here is derived from an EMBL/GenBank/DDBJ whole genome shotgun (WGS) entry which is preliminary data.</text>
</comment>
<feature type="transmembrane region" description="Helical" evidence="9">
    <location>
        <begin position="506"/>
        <end position="533"/>
    </location>
</feature>
<feature type="transmembrane region" description="Helical" evidence="9">
    <location>
        <begin position="382"/>
        <end position="407"/>
    </location>
</feature>
<dbReference type="Pfam" id="PF07690">
    <property type="entry name" value="MFS_1"/>
    <property type="match status" value="1"/>
</dbReference>
<keyword evidence="12" id="KW-1185">Reference proteome</keyword>
<evidence type="ECO:0000256" key="7">
    <source>
        <dbReference type="ARBA" id="ARBA00044273"/>
    </source>
</evidence>
<dbReference type="InterPro" id="IPR005829">
    <property type="entry name" value="Sugar_transporter_CS"/>
</dbReference>
<reference evidence="11 12" key="2">
    <citation type="submission" date="2016-08" db="EMBL/GenBank/DDBJ databases">
        <title>Pervasive Adenine N6-methylation of Active Genes in Fungi.</title>
        <authorList>
            <consortium name="DOE Joint Genome Institute"/>
            <person name="Mondo S.J."/>
            <person name="Dannebaum R.O."/>
            <person name="Kuo R.C."/>
            <person name="Labutti K."/>
            <person name="Haridas S."/>
            <person name="Kuo A."/>
            <person name="Salamov A."/>
            <person name="Ahrendt S.R."/>
            <person name="Lipzen A."/>
            <person name="Sullivan W."/>
            <person name="Andreopoulos W.B."/>
            <person name="Clum A."/>
            <person name="Lindquist E."/>
            <person name="Daum C."/>
            <person name="Ramamoorthy G.K."/>
            <person name="Gryganskyi A."/>
            <person name="Culley D."/>
            <person name="Magnuson J.K."/>
            <person name="James T.Y."/>
            <person name="O'Malley M.A."/>
            <person name="Stajich J.E."/>
            <person name="Spatafora J.W."/>
            <person name="Visel A."/>
            <person name="Grigoriev I.V."/>
        </authorList>
    </citation>
    <scope>NUCLEOTIDE SEQUENCE [LARGE SCALE GENOMIC DNA]</scope>
    <source>
        <strain evidence="12">finn</strain>
    </source>
</reference>